<dbReference type="SUPFAM" id="SSF103473">
    <property type="entry name" value="MFS general substrate transporter"/>
    <property type="match status" value="1"/>
</dbReference>
<proteinExistence type="predicted"/>
<comment type="subcellular location">
    <subcellularLocation>
        <location evidence="1">Membrane</location>
        <topology evidence="1">Multi-pass membrane protein</topology>
    </subcellularLocation>
</comment>
<dbReference type="AlphaFoldDB" id="A0AAV9UA08"/>
<dbReference type="InterPro" id="IPR011701">
    <property type="entry name" value="MFS"/>
</dbReference>
<organism evidence="6 7">
    <name type="scientific">Orbilia brochopaga</name>
    <dbReference type="NCBI Taxonomy" id="3140254"/>
    <lineage>
        <taxon>Eukaryota</taxon>
        <taxon>Fungi</taxon>
        <taxon>Dikarya</taxon>
        <taxon>Ascomycota</taxon>
        <taxon>Pezizomycotina</taxon>
        <taxon>Orbiliomycetes</taxon>
        <taxon>Orbiliales</taxon>
        <taxon>Orbiliaceae</taxon>
        <taxon>Orbilia</taxon>
    </lineage>
</organism>
<sequence length="164" mass="17481">MATHNDPSSSRNGYGTIDNDYLKSATVFEANIDADTESTSISSESVQYSTSSLLNEDEEPRLLNVQKAPSDRATTDNHASSAKIIAVLLLGVFVANGDGSFVLATNGVISSEFGRLDDASGLVTGYMLSMCALQPLCGKLSDIYGRKAVLLTSYIFFGLGCVYR</sequence>
<keyword evidence="2" id="KW-0812">Transmembrane</keyword>
<dbReference type="InterPro" id="IPR036259">
    <property type="entry name" value="MFS_trans_sf"/>
</dbReference>
<dbReference type="PROSITE" id="PS50850">
    <property type="entry name" value="MFS"/>
    <property type="match status" value="1"/>
</dbReference>
<evidence type="ECO:0000313" key="6">
    <source>
        <dbReference type="EMBL" id="KAK6337847.1"/>
    </source>
</evidence>
<dbReference type="EMBL" id="JAVHNQ010000010">
    <property type="protein sequence ID" value="KAK6337847.1"/>
    <property type="molecule type" value="Genomic_DNA"/>
</dbReference>
<protein>
    <recommendedName>
        <fullName evidence="5">Major facilitator superfamily (MFS) profile domain-containing protein</fullName>
    </recommendedName>
</protein>
<dbReference type="PANTHER" id="PTHR23501">
    <property type="entry name" value="MAJOR FACILITATOR SUPERFAMILY"/>
    <property type="match status" value="1"/>
</dbReference>
<comment type="caution">
    <text evidence="6">The sequence shown here is derived from an EMBL/GenBank/DDBJ whole genome shotgun (WGS) entry which is preliminary data.</text>
</comment>
<dbReference type="Gene3D" id="1.20.1250.20">
    <property type="entry name" value="MFS general substrate transporter like domains"/>
    <property type="match status" value="1"/>
</dbReference>
<name>A0AAV9UA08_9PEZI</name>
<dbReference type="GO" id="GO:0000329">
    <property type="term" value="C:fungal-type vacuole membrane"/>
    <property type="evidence" value="ECO:0007669"/>
    <property type="project" value="TreeGrafter"/>
</dbReference>
<dbReference type="PANTHER" id="PTHR23501:SF33">
    <property type="entry name" value="MAJOR FACILITATOR SUPERFAMILY (MFS) PROFILE DOMAIN-CONTAINING PROTEIN"/>
    <property type="match status" value="1"/>
</dbReference>
<keyword evidence="4" id="KW-0472">Membrane</keyword>
<dbReference type="InterPro" id="IPR020846">
    <property type="entry name" value="MFS_dom"/>
</dbReference>
<evidence type="ECO:0000256" key="1">
    <source>
        <dbReference type="ARBA" id="ARBA00004141"/>
    </source>
</evidence>
<gene>
    <name evidence="6" type="ORF">TWF696_001325</name>
</gene>
<evidence type="ECO:0000256" key="3">
    <source>
        <dbReference type="ARBA" id="ARBA00022989"/>
    </source>
</evidence>
<reference evidence="6 7" key="1">
    <citation type="submission" date="2019-10" db="EMBL/GenBank/DDBJ databases">
        <authorList>
            <person name="Palmer J.M."/>
        </authorList>
    </citation>
    <scope>NUCLEOTIDE SEQUENCE [LARGE SCALE GENOMIC DNA]</scope>
    <source>
        <strain evidence="6 7">TWF696</strain>
    </source>
</reference>
<dbReference type="Proteomes" id="UP001375240">
    <property type="component" value="Unassembled WGS sequence"/>
</dbReference>
<evidence type="ECO:0000256" key="2">
    <source>
        <dbReference type="ARBA" id="ARBA00022692"/>
    </source>
</evidence>
<keyword evidence="7" id="KW-1185">Reference proteome</keyword>
<accession>A0AAV9UA08</accession>
<evidence type="ECO:0000313" key="7">
    <source>
        <dbReference type="Proteomes" id="UP001375240"/>
    </source>
</evidence>
<evidence type="ECO:0000256" key="4">
    <source>
        <dbReference type="ARBA" id="ARBA00023136"/>
    </source>
</evidence>
<feature type="domain" description="Major facilitator superfamily (MFS) profile" evidence="5">
    <location>
        <begin position="84"/>
        <end position="164"/>
    </location>
</feature>
<evidence type="ECO:0000259" key="5">
    <source>
        <dbReference type="PROSITE" id="PS50850"/>
    </source>
</evidence>
<keyword evidence="3" id="KW-1133">Transmembrane helix</keyword>
<dbReference type="GO" id="GO:0015174">
    <property type="term" value="F:basic amino acid transmembrane transporter activity"/>
    <property type="evidence" value="ECO:0007669"/>
    <property type="project" value="TreeGrafter"/>
</dbReference>
<dbReference type="Pfam" id="PF07690">
    <property type="entry name" value="MFS_1"/>
    <property type="match status" value="1"/>
</dbReference>